<proteinExistence type="inferred from homology"/>
<evidence type="ECO:0000256" key="4">
    <source>
        <dbReference type="ARBA" id="ARBA00022723"/>
    </source>
</evidence>
<evidence type="ECO:0000313" key="11">
    <source>
        <dbReference type="Proteomes" id="UP000321485"/>
    </source>
</evidence>
<dbReference type="Gene3D" id="1.20.1260.10">
    <property type="match status" value="1"/>
</dbReference>
<feature type="binding site" evidence="9">
    <location>
        <position position="82"/>
    </location>
    <ligand>
        <name>Fe cation</name>
        <dbReference type="ChEBI" id="CHEBI:24875"/>
        <label>1</label>
    </ligand>
</feature>
<dbReference type="EMBL" id="VJWE01000011">
    <property type="protein sequence ID" value="TWG38920.1"/>
    <property type="molecule type" value="Genomic_DNA"/>
</dbReference>
<feature type="binding site" evidence="9">
    <location>
        <position position="199"/>
    </location>
    <ligand>
        <name>Fe cation</name>
        <dbReference type="ChEBI" id="CHEBI:24875"/>
        <label>2</label>
    </ligand>
</feature>
<keyword evidence="8 9" id="KW-0472">Membrane</keyword>
<organism evidence="10 11">
    <name type="scientific">Acidovorax delafieldii</name>
    <name type="common">Pseudomonas delafieldii</name>
    <dbReference type="NCBI Taxonomy" id="47920"/>
    <lineage>
        <taxon>Bacteria</taxon>
        <taxon>Pseudomonadati</taxon>
        <taxon>Pseudomonadota</taxon>
        <taxon>Betaproteobacteria</taxon>
        <taxon>Burkholderiales</taxon>
        <taxon>Comamonadaceae</taxon>
        <taxon>Acidovorax</taxon>
    </lineage>
</organism>
<feature type="binding site" evidence="9">
    <location>
        <position position="112"/>
    </location>
    <ligand>
        <name>Fe cation</name>
        <dbReference type="ChEBI" id="CHEBI:24875"/>
        <label>2</label>
    </ligand>
</feature>
<comment type="subcellular location">
    <subcellularLocation>
        <location evidence="9">Cell membrane</location>
        <topology evidence="9">Peripheral membrane protein</topology>
    </subcellularLocation>
</comment>
<evidence type="ECO:0000313" key="10">
    <source>
        <dbReference type="EMBL" id="TWG38920.1"/>
    </source>
</evidence>
<evidence type="ECO:0000256" key="5">
    <source>
        <dbReference type="ARBA" id="ARBA00023002"/>
    </source>
</evidence>
<comment type="function">
    <text evidence="9">Catalyzes the hydroxylation of 2-nonaprenyl-3-methyl-6-methoxy-1,4-benzoquinol during ubiquinone biosynthesis.</text>
</comment>
<protein>
    <recommendedName>
        <fullName evidence="9">3-demethoxyubiquinol 3-hydroxylase</fullName>
        <shortName evidence="9">DMQ hydroxylase</shortName>
        <ecNumber evidence="9">1.14.99.60</ecNumber>
    </recommendedName>
    <alternativeName>
        <fullName evidence="9">2-nonaprenyl-3-methyl-6-methoxy-1,4-benzoquinol hydroxylase</fullName>
    </alternativeName>
</protein>
<dbReference type="PANTHER" id="PTHR11237">
    <property type="entry name" value="COENZYME Q10 BIOSYNTHESIS PROTEIN 7"/>
    <property type="match status" value="1"/>
</dbReference>
<keyword evidence="10" id="KW-0830">Ubiquinone</keyword>
<dbReference type="GO" id="GO:0046872">
    <property type="term" value="F:metal ion binding"/>
    <property type="evidence" value="ECO:0007669"/>
    <property type="project" value="UniProtKB-KW"/>
</dbReference>
<name>A0A561XS41_ACIDE</name>
<comment type="cofactor">
    <cofactor evidence="9">
        <name>Fe cation</name>
        <dbReference type="ChEBI" id="CHEBI:24875"/>
    </cofactor>
    <text evidence="9">Binds 2 iron ions per subunit.</text>
</comment>
<dbReference type="Pfam" id="PF03232">
    <property type="entry name" value="COQ7"/>
    <property type="match status" value="1"/>
</dbReference>
<dbReference type="GO" id="GO:0008682">
    <property type="term" value="F:3-demethoxyubiquinol 3-hydroxylase activity"/>
    <property type="evidence" value="ECO:0007669"/>
    <property type="project" value="UniProtKB-EC"/>
</dbReference>
<feature type="binding site" evidence="9">
    <location>
        <position position="196"/>
    </location>
    <ligand>
        <name>Fe cation</name>
        <dbReference type="ChEBI" id="CHEBI:24875"/>
        <label>1</label>
    </ligand>
</feature>
<feature type="binding site" evidence="9">
    <location>
        <position position="164"/>
    </location>
    <ligand>
        <name>Fe cation</name>
        <dbReference type="ChEBI" id="CHEBI:24875"/>
        <label>2</label>
    </ligand>
</feature>
<evidence type="ECO:0000256" key="9">
    <source>
        <dbReference type="HAMAP-Rule" id="MF_01658"/>
    </source>
</evidence>
<dbReference type="NCBIfam" id="NF033656">
    <property type="entry name" value="DMQ_monoox_COQ7"/>
    <property type="match status" value="1"/>
</dbReference>
<dbReference type="EC" id="1.14.99.60" evidence="9"/>
<dbReference type="PANTHER" id="PTHR11237:SF4">
    <property type="entry name" value="5-DEMETHOXYUBIQUINONE HYDROXYLASE, MITOCHONDRIAL"/>
    <property type="match status" value="1"/>
</dbReference>
<comment type="pathway">
    <text evidence="1 9">Cofactor biosynthesis; ubiquinone biosynthesis.</text>
</comment>
<dbReference type="AlphaFoldDB" id="A0A561XS41"/>
<gene>
    <name evidence="9" type="primary">coq7</name>
    <name evidence="10" type="ORF">ATF69_0786</name>
</gene>
<dbReference type="GO" id="GO:0006744">
    <property type="term" value="P:ubiquinone biosynthetic process"/>
    <property type="evidence" value="ECO:0007669"/>
    <property type="project" value="UniProtKB-UniRule"/>
</dbReference>
<sequence>MQLLCLALRFFVSKCNLCFNAIAIRELSMDAFLTAADNALRTLFAQPRASEQTPAHGVPEASLDPAQRKLAGALMRVNHVGEVCAQALYSAQAAVTRDPALRDHLQAAAREETDHLAWTQQRLDALGARPSLLNPLWFAGAFALGLVAAKVSDRANLGFVVETETQVAAHLQSHLDRLPEQDQASRAVVARMKQDEERHADQARAAGALELPAPVRLAMKGAAKVMTTTAHYL</sequence>
<accession>A0A561XS41</accession>
<feature type="binding site" evidence="9">
    <location>
        <position position="112"/>
    </location>
    <ligand>
        <name>Fe cation</name>
        <dbReference type="ChEBI" id="CHEBI:24875"/>
        <label>1</label>
    </ligand>
</feature>
<keyword evidence="3 9" id="KW-0831">Ubiquinone biosynthesis</keyword>
<keyword evidence="6 9" id="KW-0408">Iron</keyword>
<keyword evidence="7 9" id="KW-0503">Monooxygenase</keyword>
<comment type="similarity">
    <text evidence="9">Belongs to the COQ7 family.</text>
</comment>
<evidence type="ECO:0000256" key="8">
    <source>
        <dbReference type="ARBA" id="ARBA00023136"/>
    </source>
</evidence>
<dbReference type="SUPFAM" id="SSF47240">
    <property type="entry name" value="Ferritin-like"/>
    <property type="match status" value="1"/>
</dbReference>
<evidence type="ECO:0000256" key="6">
    <source>
        <dbReference type="ARBA" id="ARBA00023004"/>
    </source>
</evidence>
<dbReference type="InterPro" id="IPR047809">
    <property type="entry name" value="COQ7_proteobact"/>
</dbReference>
<dbReference type="Proteomes" id="UP000321485">
    <property type="component" value="Unassembled WGS sequence"/>
</dbReference>
<dbReference type="UniPathway" id="UPA00232"/>
<comment type="catalytic activity">
    <reaction evidence="9">
        <text>a 5-methoxy-2-methyl-3-(all-trans-polyprenyl)benzene-1,4-diol + AH2 + O2 = a 3-demethylubiquinol + A + H2O</text>
        <dbReference type="Rhea" id="RHEA:50908"/>
        <dbReference type="Rhea" id="RHEA-COMP:10859"/>
        <dbReference type="Rhea" id="RHEA-COMP:10914"/>
        <dbReference type="ChEBI" id="CHEBI:13193"/>
        <dbReference type="ChEBI" id="CHEBI:15377"/>
        <dbReference type="ChEBI" id="CHEBI:15379"/>
        <dbReference type="ChEBI" id="CHEBI:17499"/>
        <dbReference type="ChEBI" id="CHEBI:84167"/>
        <dbReference type="ChEBI" id="CHEBI:84422"/>
        <dbReference type="EC" id="1.14.99.60"/>
    </reaction>
</comment>
<dbReference type="HAMAP" id="MF_01658">
    <property type="entry name" value="COQ7"/>
    <property type="match status" value="1"/>
</dbReference>
<evidence type="ECO:0000256" key="2">
    <source>
        <dbReference type="ARBA" id="ARBA00022475"/>
    </source>
</evidence>
<dbReference type="InterPro" id="IPR009078">
    <property type="entry name" value="Ferritin-like_SF"/>
</dbReference>
<keyword evidence="4 9" id="KW-0479">Metal-binding</keyword>
<keyword evidence="2 9" id="KW-1003">Cell membrane</keyword>
<dbReference type="InterPro" id="IPR012347">
    <property type="entry name" value="Ferritin-like"/>
</dbReference>
<dbReference type="GO" id="GO:0005886">
    <property type="term" value="C:plasma membrane"/>
    <property type="evidence" value="ECO:0007669"/>
    <property type="project" value="UniProtKB-SubCell"/>
</dbReference>
<dbReference type="InterPro" id="IPR011566">
    <property type="entry name" value="Ubq_synth_Coq7"/>
</dbReference>
<feature type="binding site" evidence="9">
    <location>
        <position position="115"/>
    </location>
    <ligand>
        <name>Fe cation</name>
        <dbReference type="ChEBI" id="CHEBI:24875"/>
        <label>1</label>
    </ligand>
</feature>
<feature type="binding site" evidence="9">
    <location>
        <position position="196"/>
    </location>
    <ligand>
        <name>Fe cation</name>
        <dbReference type="ChEBI" id="CHEBI:24875"/>
        <label>2</label>
    </ligand>
</feature>
<comment type="caution">
    <text evidence="10">The sequence shown here is derived from an EMBL/GenBank/DDBJ whole genome shotgun (WGS) entry which is preliminary data.</text>
</comment>
<evidence type="ECO:0000256" key="7">
    <source>
        <dbReference type="ARBA" id="ARBA00023033"/>
    </source>
</evidence>
<dbReference type="CDD" id="cd01042">
    <property type="entry name" value="DMQH"/>
    <property type="match status" value="1"/>
</dbReference>
<reference evidence="10 11" key="1">
    <citation type="journal article" date="2015" name="Stand. Genomic Sci.">
        <title>Genomic Encyclopedia of Bacterial and Archaeal Type Strains, Phase III: the genomes of soil and plant-associated and newly described type strains.</title>
        <authorList>
            <person name="Whitman W.B."/>
            <person name="Woyke T."/>
            <person name="Klenk H.P."/>
            <person name="Zhou Y."/>
            <person name="Lilburn T.G."/>
            <person name="Beck B.J."/>
            <person name="De Vos P."/>
            <person name="Vandamme P."/>
            <person name="Eisen J.A."/>
            <person name="Garrity G."/>
            <person name="Hugenholtz P."/>
            <person name="Kyrpides N.C."/>
        </authorList>
    </citation>
    <scope>NUCLEOTIDE SEQUENCE [LARGE SCALE GENOMIC DNA]</scope>
    <source>
        <strain evidence="10 11">DSM 64</strain>
    </source>
</reference>
<evidence type="ECO:0000256" key="1">
    <source>
        <dbReference type="ARBA" id="ARBA00004749"/>
    </source>
</evidence>
<keyword evidence="5 9" id="KW-0560">Oxidoreductase</keyword>
<evidence type="ECO:0000256" key="3">
    <source>
        <dbReference type="ARBA" id="ARBA00022688"/>
    </source>
</evidence>